<gene>
    <name evidence="1" type="ORF">EUAN_01540</name>
</gene>
<sequence>MTGTGNRYTEEEINEIVYRNEDAIIEEIREYIVDNISLEGVGDIEYDGRDFFENTDTKFLFNLDSEELYEYIDGTDMGDYFRGLVQSGKIVSVYDLNMKELAAYIENEIIWQDEENRGFMEKYRNRELTKEEYFGEIEMLIYDRYIEEYISGARLTVEEINIV</sequence>
<evidence type="ECO:0000313" key="2">
    <source>
        <dbReference type="Proteomes" id="UP000180254"/>
    </source>
</evidence>
<dbReference type="AlphaFoldDB" id="A0A1S1VA49"/>
<keyword evidence="2" id="KW-1185">Reference proteome</keyword>
<dbReference type="EMBL" id="MKIE01000001">
    <property type="protein sequence ID" value="OHW63290.1"/>
    <property type="molecule type" value="Genomic_DNA"/>
</dbReference>
<organism evidence="1 2">
    <name type="scientific">Andreesenia angusta</name>
    <dbReference type="NCBI Taxonomy" id="39480"/>
    <lineage>
        <taxon>Bacteria</taxon>
        <taxon>Bacillati</taxon>
        <taxon>Bacillota</taxon>
        <taxon>Tissierellia</taxon>
        <taxon>Tissierellales</taxon>
        <taxon>Gottschalkiaceae</taxon>
        <taxon>Andreesenia</taxon>
    </lineage>
</organism>
<reference evidence="1 2" key="1">
    <citation type="submission" date="2016-09" db="EMBL/GenBank/DDBJ databases">
        <title>Genome sequence of Eubacterium angustum.</title>
        <authorList>
            <person name="Poehlein A."/>
            <person name="Daniel R."/>
        </authorList>
    </citation>
    <scope>NUCLEOTIDE SEQUENCE [LARGE SCALE GENOMIC DNA]</scope>
    <source>
        <strain evidence="1 2">DSM 1989</strain>
    </source>
</reference>
<accession>A0A1S1VA49</accession>
<dbReference type="Proteomes" id="UP000180254">
    <property type="component" value="Unassembled WGS sequence"/>
</dbReference>
<dbReference type="RefSeq" id="WP_071060662.1">
    <property type="nucleotide sequence ID" value="NZ_MKIE01000001.1"/>
</dbReference>
<protein>
    <submittedName>
        <fullName evidence="1">Uncharacterized protein</fullName>
    </submittedName>
</protein>
<evidence type="ECO:0000313" key="1">
    <source>
        <dbReference type="EMBL" id="OHW63290.1"/>
    </source>
</evidence>
<dbReference type="STRING" id="39480.EUAN_01540"/>
<proteinExistence type="predicted"/>
<comment type="caution">
    <text evidence="1">The sequence shown here is derived from an EMBL/GenBank/DDBJ whole genome shotgun (WGS) entry which is preliminary data.</text>
</comment>
<name>A0A1S1VA49_9FIRM</name>